<evidence type="ECO:0000256" key="7">
    <source>
        <dbReference type="ARBA" id="ARBA00022801"/>
    </source>
</evidence>
<evidence type="ECO:0000256" key="11">
    <source>
        <dbReference type="SAM" id="MobiDB-lite"/>
    </source>
</evidence>
<evidence type="ECO:0000256" key="1">
    <source>
        <dbReference type="ARBA" id="ARBA00001946"/>
    </source>
</evidence>
<feature type="zinc finger region" description="C3H1-type" evidence="10">
    <location>
        <begin position="530"/>
        <end position="555"/>
    </location>
</feature>
<dbReference type="GO" id="GO:0004521">
    <property type="term" value="F:RNA endonuclease activity"/>
    <property type="evidence" value="ECO:0007669"/>
    <property type="project" value="TreeGrafter"/>
</dbReference>
<feature type="non-terminal residue" evidence="13">
    <location>
        <position position="1174"/>
    </location>
</feature>
<evidence type="ECO:0000313" key="14">
    <source>
        <dbReference type="Proteomes" id="UP001497623"/>
    </source>
</evidence>
<feature type="compositionally biased region" description="Polar residues" evidence="11">
    <location>
        <begin position="90"/>
        <end position="101"/>
    </location>
</feature>
<evidence type="ECO:0000256" key="4">
    <source>
        <dbReference type="ARBA" id="ARBA00022723"/>
    </source>
</evidence>
<dbReference type="PANTHER" id="PTHR12876:SF35">
    <property type="entry name" value="LD08718P-RELATED"/>
    <property type="match status" value="1"/>
</dbReference>
<feature type="compositionally biased region" description="Low complexity" evidence="11">
    <location>
        <begin position="648"/>
        <end position="661"/>
    </location>
</feature>
<keyword evidence="5" id="KW-0255">Endonuclease</keyword>
<feature type="region of interest" description="Disordered" evidence="11">
    <location>
        <begin position="563"/>
        <end position="678"/>
    </location>
</feature>
<dbReference type="InterPro" id="IPR040546">
    <property type="entry name" value="Rege-1_UBA-like"/>
</dbReference>
<dbReference type="Gene3D" id="3.40.50.11980">
    <property type="match status" value="1"/>
</dbReference>
<dbReference type="GO" id="GO:0005634">
    <property type="term" value="C:nucleus"/>
    <property type="evidence" value="ECO:0007669"/>
    <property type="project" value="TreeGrafter"/>
</dbReference>
<dbReference type="GO" id="GO:0003729">
    <property type="term" value="F:mRNA binding"/>
    <property type="evidence" value="ECO:0007669"/>
    <property type="project" value="TreeGrafter"/>
</dbReference>
<dbReference type="Pfam" id="PF18561">
    <property type="entry name" value="Regnase_1_C"/>
    <property type="match status" value="1"/>
</dbReference>
<evidence type="ECO:0000256" key="3">
    <source>
        <dbReference type="ARBA" id="ARBA00022722"/>
    </source>
</evidence>
<dbReference type="GO" id="GO:0016787">
    <property type="term" value="F:hydrolase activity"/>
    <property type="evidence" value="ECO:0007669"/>
    <property type="project" value="UniProtKB-KW"/>
</dbReference>
<keyword evidence="6 10" id="KW-0863">Zinc-finger</keyword>
<dbReference type="GO" id="GO:0036464">
    <property type="term" value="C:cytoplasmic ribonucleoprotein granule"/>
    <property type="evidence" value="ECO:0007669"/>
    <property type="project" value="TreeGrafter"/>
</dbReference>
<keyword evidence="14" id="KW-1185">Reference proteome</keyword>
<feature type="compositionally biased region" description="Basic and acidic residues" evidence="11">
    <location>
        <begin position="46"/>
        <end position="56"/>
    </location>
</feature>
<dbReference type="AlphaFoldDB" id="A0AAV2PR28"/>
<feature type="region of interest" description="Disordered" evidence="11">
    <location>
        <begin position="713"/>
        <end position="757"/>
    </location>
</feature>
<feature type="region of interest" description="Disordered" evidence="11">
    <location>
        <begin position="960"/>
        <end position="995"/>
    </location>
</feature>
<dbReference type="InterPro" id="IPR051101">
    <property type="entry name" value="ZC3H12/N4BP1_RNase_Reg"/>
</dbReference>
<evidence type="ECO:0000256" key="9">
    <source>
        <dbReference type="ARBA" id="ARBA00022842"/>
    </source>
</evidence>
<gene>
    <name evidence="13" type="ORF">MNOR_LOCUS3621</name>
</gene>
<evidence type="ECO:0000259" key="12">
    <source>
        <dbReference type="PROSITE" id="PS50103"/>
    </source>
</evidence>
<keyword evidence="4 10" id="KW-0479">Metal-binding</keyword>
<comment type="cofactor">
    <cofactor evidence="1">
        <name>Mg(2+)</name>
        <dbReference type="ChEBI" id="CHEBI:18420"/>
    </cofactor>
</comment>
<feature type="compositionally biased region" description="Polar residues" evidence="11">
    <location>
        <begin position="613"/>
        <end position="628"/>
    </location>
</feature>
<dbReference type="PANTHER" id="PTHR12876">
    <property type="entry name" value="N4BP1-RELATED"/>
    <property type="match status" value="1"/>
</dbReference>
<dbReference type="InterPro" id="IPR040757">
    <property type="entry name" value="Regnase_1/ZC3H12_C"/>
</dbReference>
<feature type="region of interest" description="Disordered" evidence="11">
    <location>
        <begin position="312"/>
        <end position="358"/>
    </location>
</feature>
<proteinExistence type="inferred from homology"/>
<feature type="compositionally biased region" description="Pro residues" evidence="11">
    <location>
        <begin position="31"/>
        <end position="40"/>
    </location>
</feature>
<feature type="region of interest" description="Disordered" evidence="11">
    <location>
        <begin position="1079"/>
        <end position="1104"/>
    </location>
</feature>
<dbReference type="Pfam" id="PF18039">
    <property type="entry name" value="UBA_6"/>
    <property type="match status" value="1"/>
</dbReference>
<evidence type="ECO:0000256" key="8">
    <source>
        <dbReference type="ARBA" id="ARBA00022833"/>
    </source>
</evidence>
<dbReference type="FunFam" id="3.40.50.11980:FF:000001">
    <property type="entry name" value="ZC3H12A isoform 1"/>
    <property type="match status" value="1"/>
</dbReference>
<feature type="region of interest" description="Disordered" evidence="11">
    <location>
        <begin position="27"/>
        <end position="111"/>
    </location>
</feature>
<feature type="compositionally biased region" description="Low complexity" evidence="11">
    <location>
        <begin position="335"/>
        <end position="358"/>
    </location>
</feature>
<keyword evidence="7" id="KW-0378">Hydrolase</keyword>
<evidence type="ECO:0000256" key="2">
    <source>
        <dbReference type="ARBA" id="ARBA00010922"/>
    </source>
</evidence>
<feature type="domain" description="C3H1-type" evidence="12">
    <location>
        <begin position="530"/>
        <end position="555"/>
    </location>
</feature>
<feature type="compositionally biased region" description="Basic and acidic residues" evidence="11">
    <location>
        <begin position="563"/>
        <end position="585"/>
    </location>
</feature>
<evidence type="ECO:0000256" key="10">
    <source>
        <dbReference type="PROSITE-ProRule" id="PRU00723"/>
    </source>
</evidence>
<dbReference type="InterPro" id="IPR021869">
    <property type="entry name" value="RNase_Zc3h12_NYN"/>
</dbReference>
<dbReference type="Pfam" id="PF11977">
    <property type="entry name" value="RNase_Zc3h12a"/>
    <property type="match status" value="1"/>
</dbReference>
<keyword evidence="3" id="KW-0540">Nuclease</keyword>
<dbReference type="GO" id="GO:0008270">
    <property type="term" value="F:zinc ion binding"/>
    <property type="evidence" value="ECO:0007669"/>
    <property type="project" value="UniProtKB-KW"/>
</dbReference>
<keyword evidence="9" id="KW-0460">Magnesium</keyword>
<dbReference type="InterPro" id="IPR000571">
    <property type="entry name" value="Znf_CCCH"/>
</dbReference>
<comment type="similarity">
    <text evidence="2">Belongs to the ZC3H12 family.</text>
</comment>
<feature type="region of interest" description="Disordered" evidence="11">
    <location>
        <begin position="783"/>
        <end position="856"/>
    </location>
</feature>
<organism evidence="13 14">
    <name type="scientific">Meganyctiphanes norvegica</name>
    <name type="common">Northern krill</name>
    <name type="synonym">Thysanopoda norvegica</name>
    <dbReference type="NCBI Taxonomy" id="48144"/>
    <lineage>
        <taxon>Eukaryota</taxon>
        <taxon>Metazoa</taxon>
        <taxon>Ecdysozoa</taxon>
        <taxon>Arthropoda</taxon>
        <taxon>Crustacea</taxon>
        <taxon>Multicrustacea</taxon>
        <taxon>Malacostraca</taxon>
        <taxon>Eumalacostraca</taxon>
        <taxon>Eucarida</taxon>
        <taxon>Euphausiacea</taxon>
        <taxon>Euphausiidae</taxon>
        <taxon>Meganyctiphanes</taxon>
    </lineage>
</organism>
<keyword evidence="8 10" id="KW-0862">Zinc</keyword>
<comment type="caution">
    <text evidence="13">The sequence shown here is derived from an EMBL/GenBank/DDBJ whole genome shotgun (WGS) entry which is preliminary data.</text>
</comment>
<evidence type="ECO:0000256" key="6">
    <source>
        <dbReference type="ARBA" id="ARBA00022771"/>
    </source>
</evidence>
<dbReference type="Proteomes" id="UP001497623">
    <property type="component" value="Unassembled WGS sequence"/>
</dbReference>
<evidence type="ECO:0000256" key="5">
    <source>
        <dbReference type="ARBA" id="ARBA00022759"/>
    </source>
</evidence>
<evidence type="ECO:0000313" key="13">
    <source>
        <dbReference type="EMBL" id="CAL4063766.1"/>
    </source>
</evidence>
<protein>
    <recommendedName>
        <fullName evidence="12">C3H1-type domain-containing protein</fullName>
    </recommendedName>
</protein>
<name>A0AAV2PR28_MEGNR</name>
<sequence>MVVKVKDVVGVVLVSCGLSAVGRLASAMSGGPPPPCPTSLPSPLEHQQKDNIKYDLPHSQSPEAPQPPAPRRKLENADSSYDSDFDPCEVTSTPVVATQDQDPTDDEEHEDVCRTVSDTLAAEFAEYVSVIPTGNQNQKGITTHTPNSAAVTTVLPTTPPLNSQQTTKGTAYTAANHPAVSVTQATIPSQAGKPALAHKISLQKAPTICNVSSALPTSTTVGVPPPTLILTEPPKGNGGEVSSTFVVVPPEVQGGSASCAWVCDRPGYASQVEFGVKLGYSEALVQQALAKLGHQPPKDELLAELIRLGSASQRPEGEVDPSDDVADVKDDGEAQQSTQQTSNTQQEAQQQQRLQHPQLQMQHSTLRSIVIDGSNVAMSHGNKSTFSCRGLRICVDWFRARGHTQITVFVPTWRKEAPRWDAPITDRELLLDLESEGYLVFTPSRVCGGKRIVMYDDRYILNEALQSQAIVVSNDNYRDLATENRDYHRIVEENLLMFSWVNGRFVPPDDPLGRNGPTLDVFLRRVPSRERGQANCPYGRKCTYGNKCKYNHPERGNAQIKSVTERLQEQAQRHYQDKAKSRDSSPGEGLRGKSLSLPVGVSEVDITKKPLTRTKSNVPGASSLTIPSGRQLPSALTQESSSSRDKSSTAPSPTAASPHHPQLLHPQLDPRPLTDPLRSSQLYKSESSLYPLYASTSLQGGYGALGWKQPGPGTLSSSSAAPNSGFSNTHLPLGKQLSDPPDSQLMSDNPHPRLQRQLTLNPAFDSRLYKIQGFREPAPELFRFAGQPPQQPMQHATQHHHHQPQQPAPGSGSPNRSMVSRGESDSTLVFQQSGGNVSGGRASPGFSSSPYGSREHLAVGLHPPLTRHSSSQEGTKNMSSLPLHMYPFNSHPQVSRFASAPDPIWGGQQQATPSPPHITRLNSTSDTHLNVYGSCSDSTQFLGDVFEDVCRLPPNFSSGNTAPHHGVAPGSQSATPSPGPIGSRPLSPKQGAQALHHSPIVSPRLPQLQSQHSGSLTSSSSFTNLLSSATSHEDARLRVFYHLSNLFPEAQVRAVLAQYPNETDPQKICSYIVAMNPSGQQVGSRPMSPQQQPPPPTPNAATHQGLAIRGSSPITTGFASSLSSGHEDARLRAFYHLSQLFPEAEVRAVLARYPEETDVRQFCATLLGYGTGPS</sequence>
<dbReference type="EMBL" id="CAXKWB010001253">
    <property type="protein sequence ID" value="CAL4063766.1"/>
    <property type="molecule type" value="Genomic_DNA"/>
</dbReference>
<feature type="compositionally biased region" description="Low complexity" evidence="11">
    <location>
        <begin position="716"/>
        <end position="728"/>
    </location>
</feature>
<reference evidence="13 14" key="1">
    <citation type="submission" date="2024-05" db="EMBL/GenBank/DDBJ databases">
        <authorList>
            <person name="Wallberg A."/>
        </authorList>
    </citation>
    <scope>NUCLEOTIDE SEQUENCE [LARGE SCALE GENOMIC DNA]</scope>
</reference>
<feature type="compositionally biased region" description="Polar residues" evidence="11">
    <location>
        <begin position="825"/>
        <end position="835"/>
    </location>
</feature>
<accession>A0AAV2PR28</accession>
<dbReference type="PROSITE" id="PS50103">
    <property type="entry name" value="ZF_C3H1"/>
    <property type="match status" value="1"/>
</dbReference>